<proteinExistence type="inferred from homology"/>
<dbReference type="OrthoDB" id="7330654at2"/>
<dbReference type="InterPro" id="IPR003679">
    <property type="entry name" value="Amioglycoside_AcTrfase"/>
</dbReference>
<evidence type="ECO:0000313" key="6">
    <source>
        <dbReference type="EMBL" id="AQS88425.1"/>
    </source>
</evidence>
<evidence type="ECO:0000256" key="1">
    <source>
        <dbReference type="ARBA" id="ARBA00006383"/>
    </source>
</evidence>
<dbReference type="GO" id="GO:0046677">
    <property type="term" value="P:response to antibiotic"/>
    <property type="evidence" value="ECO:0007669"/>
    <property type="project" value="UniProtKB-KW"/>
</dbReference>
<keyword evidence="7" id="KW-1185">Reference proteome</keyword>
<evidence type="ECO:0000313" key="7">
    <source>
        <dbReference type="Proteomes" id="UP000188604"/>
    </source>
</evidence>
<keyword evidence="4 5" id="KW-0012">Acyltransferase</keyword>
<dbReference type="RefSeq" id="WP_077807455.1">
    <property type="nucleotide sequence ID" value="NZ_BJXS01000003.1"/>
</dbReference>
<dbReference type="KEGG" id="nch:A0U93_11285"/>
<dbReference type="AlphaFoldDB" id="A0A1U9KRP9"/>
<name>A0A1U9KRP9_9PROT</name>
<accession>A0A1U9KRP9</accession>
<dbReference type="EC" id="2.3.1.-" evidence="5"/>
<evidence type="ECO:0000256" key="4">
    <source>
        <dbReference type="ARBA" id="ARBA00023315"/>
    </source>
</evidence>
<keyword evidence="3 5" id="KW-0808">Transferase</keyword>
<comment type="similarity">
    <text evidence="1 5">Belongs to the antibiotic N-acetyltransferase family.</text>
</comment>
<evidence type="ECO:0000256" key="2">
    <source>
        <dbReference type="ARBA" id="ARBA00012882"/>
    </source>
</evidence>
<dbReference type="InterPro" id="IPR028345">
    <property type="entry name" value="Antibiotic_NAT-like"/>
</dbReference>
<protein>
    <recommendedName>
        <fullName evidence="2 5">Aminoglycoside N(3)-acetyltransferase</fullName>
        <ecNumber evidence="5">2.3.1.-</ecNumber>
    </recommendedName>
</protein>
<dbReference type="Proteomes" id="UP000188604">
    <property type="component" value="Chromosome"/>
</dbReference>
<organism evidence="6 7">
    <name type="scientific">Neoasaia chiangmaiensis</name>
    <dbReference type="NCBI Taxonomy" id="320497"/>
    <lineage>
        <taxon>Bacteria</taxon>
        <taxon>Pseudomonadati</taxon>
        <taxon>Pseudomonadota</taxon>
        <taxon>Alphaproteobacteria</taxon>
        <taxon>Acetobacterales</taxon>
        <taxon>Acetobacteraceae</taxon>
        <taxon>Neoasaia</taxon>
    </lineage>
</organism>
<dbReference type="STRING" id="320497.A0U93_11285"/>
<comment type="catalytic activity">
    <reaction evidence="5">
        <text>a 2-deoxystreptamine antibiotic + acetyl-CoA = an N(3)-acetyl-2-deoxystreptamine antibiotic + CoA + H(+)</text>
        <dbReference type="Rhea" id="RHEA:12665"/>
        <dbReference type="ChEBI" id="CHEBI:15378"/>
        <dbReference type="ChEBI" id="CHEBI:57287"/>
        <dbReference type="ChEBI" id="CHEBI:57288"/>
        <dbReference type="ChEBI" id="CHEBI:57921"/>
        <dbReference type="ChEBI" id="CHEBI:77452"/>
        <dbReference type="EC" id="2.3.1.81"/>
    </reaction>
</comment>
<dbReference type="PANTHER" id="PTHR11104">
    <property type="entry name" value="AMINOGLYCOSIDE N3-ACETYLTRANSFERASE"/>
    <property type="match status" value="1"/>
</dbReference>
<keyword evidence="5" id="KW-0046">Antibiotic resistance</keyword>
<dbReference type="SUPFAM" id="SSF110710">
    <property type="entry name" value="TTHA0583/YokD-like"/>
    <property type="match status" value="1"/>
</dbReference>
<reference evidence="6 7" key="1">
    <citation type="submission" date="2016-03" db="EMBL/GenBank/DDBJ databases">
        <title>Acetic acid bacteria sequencing.</title>
        <authorList>
            <person name="Brandt J."/>
            <person name="Jakob F."/>
            <person name="Vogel R.F."/>
        </authorList>
    </citation>
    <scope>NUCLEOTIDE SEQUENCE [LARGE SCALE GENOMIC DNA]</scope>
    <source>
        <strain evidence="6 7">NBRC 101099</strain>
    </source>
</reference>
<sequence length="274" mass="30003">MSAREAALIAATSAPKTYASLRADLQHMGLGRPDDIVLMHVALSRIGWTCGGAETLLAALCDTILPAGGTLVMPAQSSHITDPAHWSSPPVPSSWLESIRANMPPFDPVTTPTRGVGIVAERFRTWPQVRRSVHPSCSFCAIGPQAETILREQPLDDPFGDASPLATLYRLQARILMIGVGFETCTALHLAERRARPDAPRYWDGMPTRDGKWSLYSLPETDIDRFPAIDRLLTQNGKVMKAMVGDAPTRLFDMCSAIDIATDHWRSEKDHHAA</sequence>
<dbReference type="GO" id="GO:0046353">
    <property type="term" value="F:aminoglycoside 3-N-acetyltransferase activity"/>
    <property type="evidence" value="ECO:0007669"/>
    <property type="project" value="UniProtKB-EC"/>
</dbReference>
<gene>
    <name evidence="6" type="ORF">A0U93_11285</name>
</gene>
<dbReference type="EMBL" id="CP014691">
    <property type="protein sequence ID" value="AQS88425.1"/>
    <property type="molecule type" value="Genomic_DNA"/>
</dbReference>
<evidence type="ECO:0000256" key="5">
    <source>
        <dbReference type="RuleBase" id="RU365031"/>
    </source>
</evidence>
<evidence type="ECO:0000256" key="3">
    <source>
        <dbReference type="ARBA" id="ARBA00022679"/>
    </source>
</evidence>
<dbReference type="PANTHER" id="PTHR11104:SF0">
    <property type="entry name" value="SPBETA PROPHAGE-DERIVED AMINOGLYCOSIDE N(3')-ACETYLTRANSFERASE-LIKE PROTEIN YOKD"/>
    <property type="match status" value="1"/>
</dbReference>
<dbReference type="Pfam" id="PF02522">
    <property type="entry name" value="Antibiotic_NAT"/>
    <property type="match status" value="1"/>
</dbReference>